<dbReference type="InterPro" id="IPR051055">
    <property type="entry name" value="PIF1_helicase"/>
</dbReference>
<keyword evidence="1" id="KW-0547">Nucleotide-binding</keyword>
<dbReference type="InterPro" id="IPR027417">
    <property type="entry name" value="P-loop_NTPase"/>
</dbReference>
<reference evidence="4" key="1">
    <citation type="journal article" date="2015" name="Genome Announc.">
        <title>Draft whole-genome sequence of the biocontrol agent Trichoderma harzianum T6776.</title>
        <authorList>
            <person name="Baroncelli R."/>
            <person name="Piaggeschi G."/>
            <person name="Fiorini L."/>
            <person name="Bertolini E."/>
            <person name="Zapparata A."/>
            <person name="Pe M.E."/>
            <person name="Sarrocco S."/>
            <person name="Vannacci G."/>
        </authorList>
    </citation>
    <scope>NUCLEOTIDE SEQUENCE [LARGE SCALE GENOMIC DNA]</scope>
    <source>
        <strain evidence="4">T6776</strain>
    </source>
</reference>
<dbReference type="EC" id="5.6.2.3" evidence="1"/>
<keyword evidence="1" id="KW-0067">ATP-binding</keyword>
<dbReference type="AlphaFoldDB" id="A0A0F9WTB9"/>
<dbReference type="InterPro" id="IPR003593">
    <property type="entry name" value="AAA+_ATPase"/>
</dbReference>
<dbReference type="SUPFAM" id="SSF52540">
    <property type="entry name" value="P-loop containing nucleoside triphosphate hydrolases"/>
    <property type="match status" value="1"/>
</dbReference>
<keyword evidence="1 3" id="KW-0347">Helicase</keyword>
<dbReference type="GO" id="GO:0016887">
    <property type="term" value="F:ATP hydrolysis activity"/>
    <property type="evidence" value="ECO:0007669"/>
    <property type="project" value="RHEA"/>
</dbReference>
<protein>
    <recommendedName>
        <fullName evidence="1">ATP-dependent DNA helicase</fullName>
        <ecNumber evidence="1">5.6.2.3</ecNumber>
    </recommendedName>
</protein>
<evidence type="ECO:0000313" key="4">
    <source>
        <dbReference type="Proteomes" id="UP000034112"/>
    </source>
</evidence>
<dbReference type="GO" id="GO:0043139">
    <property type="term" value="F:5'-3' DNA helicase activity"/>
    <property type="evidence" value="ECO:0007669"/>
    <property type="project" value="UniProtKB-EC"/>
</dbReference>
<dbReference type="EMBL" id="JOKZ01001034">
    <property type="protein sequence ID" value="KKO96435.1"/>
    <property type="molecule type" value="Genomic_DNA"/>
</dbReference>
<feature type="domain" description="AAA+ ATPase" evidence="2">
    <location>
        <begin position="66"/>
        <end position="234"/>
    </location>
</feature>
<dbReference type="InterPro" id="IPR010285">
    <property type="entry name" value="DNA_helicase_pif1-like_DEAD"/>
</dbReference>
<dbReference type="Pfam" id="PF05970">
    <property type="entry name" value="PIF1"/>
    <property type="match status" value="1"/>
</dbReference>
<dbReference type="Gene3D" id="3.40.50.300">
    <property type="entry name" value="P-loop containing nucleotide triphosphate hydrolases"/>
    <property type="match status" value="1"/>
</dbReference>
<dbReference type="GO" id="GO:0000723">
    <property type="term" value="P:telomere maintenance"/>
    <property type="evidence" value="ECO:0007669"/>
    <property type="project" value="InterPro"/>
</dbReference>
<dbReference type="GO" id="GO:0005524">
    <property type="term" value="F:ATP binding"/>
    <property type="evidence" value="ECO:0007669"/>
    <property type="project" value="UniProtKB-KW"/>
</dbReference>
<proteinExistence type="inferred from homology"/>
<dbReference type="OrthoDB" id="432234at2759"/>
<comment type="similarity">
    <text evidence="1">Belongs to the helicase family.</text>
</comment>
<dbReference type="Proteomes" id="UP000034112">
    <property type="component" value="Unassembled WGS sequence"/>
</dbReference>
<gene>
    <name evidence="3" type="ORF">THAR02_11463</name>
</gene>
<name>A0A0F9WTB9_TRIHA</name>
<accession>A0A0F9WTB9</accession>
<keyword evidence="1" id="KW-0233">DNA recombination</keyword>
<comment type="catalytic activity">
    <reaction evidence="1">
        <text>ATP + H2O = ADP + phosphate + H(+)</text>
        <dbReference type="Rhea" id="RHEA:13065"/>
        <dbReference type="ChEBI" id="CHEBI:15377"/>
        <dbReference type="ChEBI" id="CHEBI:15378"/>
        <dbReference type="ChEBI" id="CHEBI:30616"/>
        <dbReference type="ChEBI" id="CHEBI:43474"/>
        <dbReference type="ChEBI" id="CHEBI:456216"/>
        <dbReference type="EC" id="5.6.2.3"/>
    </reaction>
</comment>
<comment type="cofactor">
    <cofactor evidence="1">
        <name>Mg(2+)</name>
        <dbReference type="ChEBI" id="CHEBI:18420"/>
    </cofactor>
</comment>
<dbReference type="GO" id="GO:0006310">
    <property type="term" value="P:DNA recombination"/>
    <property type="evidence" value="ECO:0007669"/>
    <property type="project" value="UniProtKB-KW"/>
</dbReference>
<evidence type="ECO:0000256" key="1">
    <source>
        <dbReference type="RuleBase" id="RU363044"/>
    </source>
</evidence>
<dbReference type="PANTHER" id="PTHR47642">
    <property type="entry name" value="ATP-DEPENDENT DNA HELICASE"/>
    <property type="match status" value="1"/>
</dbReference>
<evidence type="ECO:0000259" key="2">
    <source>
        <dbReference type="SMART" id="SM00382"/>
    </source>
</evidence>
<evidence type="ECO:0000313" key="3">
    <source>
        <dbReference type="EMBL" id="KKO96435.1"/>
    </source>
</evidence>
<dbReference type="SMART" id="SM00382">
    <property type="entry name" value="AAA"/>
    <property type="match status" value="1"/>
</dbReference>
<keyword evidence="1" id="KW-0234">DNA repair</keyword>
<comment type="caution">
    <text evidence="3">The sequence shown here is derived from an EMBL/GenBank/DDBJ whole genome shotgun (WGS) entry which is preliminary data.</text>
</comment>
<dbReference type="PANTHER" id="PTHR47642:SF5">
    <property type="entry name" value="ATP-DEPENDENT DNA HELICASE"/>
    <property type="match status" value="1"/>
</dbReference>
<dbReference type="GO" id="GO:0006281">
    <property type="term" value="P:DNA repair"/>
    <property type="evidence" value="ECO:0007669"/>
    <property type="project" value="UniProtKB-KW"/>
</dbReference>
<sequence length="316" mass="36348">MDENEKEAILDEFDGDEAIIDEIDEEYGPSLSFYRPIAYDPKRMLLSDATPILCKEQQDLIDLIATGRNVFFTGSAGCGKSTVLKAAIKMLRGKGKRVHIVAPTGRAALQVGGMSTWSYMGWTPDFHKLSIQKLIAKGFRKHIRKRLKKTDVLIIDEISMVENQHLERMNICMKAAIAWNDWRKMIANDDAAEFNCPENHGPFLGTHKWAFKSTAWEEANFIHVNLEEIHRQKDEYFIRVLQKCRLGVPFVAQEIATLMEHPCHIRKATKLLCTREKVARVNAENFKKLKTPTYEYKALDGFHPNHEIHSYLPQYN</sequence>
<organism evidence="3 4">
    <name type="scientific">Trichoderma harzianum</name>
    <name type="common">Hypocrea lixii</name>
    <dbReference type="NCBI Taxonomy" id="5544"/>
    <lineage>
        <taxon>Eukaryota</taxon>
        <taxon>Fungi</taxon>
        <taxon>Dikarya</taxon>
        <taxon>Ascomycota</taxon>
        <taxon>Pezizomycotina</taxon>
        <taxon>Sordariomycetes</taxon>
        <taxon>Hypocreomycetidae</taxon>
        <taxon>Hypocreales</taxon>
        <taxon>Hypocreaceae</taxon>
        <taxon>Trichoderma</taxon>
    </lineage>
</organism>
<keyword evidence="1" id="KW-0378">Hydrolase</keyword>
<keyword evidence="1" id="KW-0227">DNA damage</keyword>